<dbReference type="GO" id="GO:0004364">
    <property type="term" value="F:glutathione transferase activity"/>
    <property type="evidence" value="ECO:0007669"/>
    <property type="project" value="TreeGrafter"/>
</dbReference>
<dbReference type="InterPro" id="IPR010987">
    <property type="entry name" value="Glutathione-S-Trfase_C-like"/>
</dbReference>
<sequence length="216" mass="23976">MTDTVLYDYWRSSASYRLRIALNMVTETYRSVPVDILAREHRSQEHLARNPQGLVPVLEIDGHTFTQSLAVIEYLDETRGGAFLPGDSVGRQRVRALSYVIAMEIHPVCNSHVGAHVMSITGGGEEARVAWMRKFIGEGLAAFEVLLDSPSTGAFCHGDRPSMADICLVPQVYNARRWSVDLSACPKLVEIADRCAELKPFANAHPDNARPDRAVR</sequence>
<name>A0A068T7Y0_NEOGA</name>
<dbReference type="SFLD" id="SFLDS00019">
    <property type="entry name" value="Glutathione_Transferase_(cytos"/>
    <property type="match status" value="1"/>
</dbReference>
<dbReference type="RefSeq" id="WP_038543741.1">
    <property type="nucleotide sequence ID" value="NZ_HG938355.1"/>
</dbReference>
<dbReference type="InterPro" id="IPR036249">
    <property type="entry name" value="Thioredoxin-like_sf"/>
</dbReference>
<dbReference type="PANTHER" id="PTHR42673:SF4">
    <property type="entry name" value="MALEYLACETOACETATE ISOMERASE"/>
    <property type="match status" value="1"/>
</dbReference>
<dbReference type="CDD" id="cd03042">
    <property type="entry name" value="GST_N_Zeta"/>
    <property type="match status" value="1"/>
</dbReference>
<dbReference type="SUPFAM" id="SSF47616">
    <property type="entry name" value="GST C-terminal domain-like"/>
    <property type="match status" value="1"/>
</dbReference>
<dbReference type="SUPFAM" id="SSF52833">
    <property type="entry name" value="Thioredoxin-like"/>
    <property type="match status" value="1"/>
</dbReference>
<evidence type="ECO:0000259" key="3">
    <source>
        <dbReference type="PROSITE" id="PS50405"/>
    </source>
</evidence>
<dbReference type="GO" id="GO:0005737">
    <property type="term" value="C:cytoplasm"/>
    <property type="evidence" value="ECO:0007669"/>
    <property type="project" value="InterPro"/>
</dbReference>
<dbReference type="EMBL" id="HG938355">
    <property type="protein sequence ID" value="CDN54558.1"/>
    <property type="molecule type" value="Genomic_DNA"/>
</dbReference>
<dbReference type="CDD" id="cd03191">
    <property type="entry name" value="GST_C_Zeta"/>
    <property type="match status" value="1"/>
</dbReference>
<evidence type="ECO:0000313" key="5">
    <source>
        <dbReference type="Proteomes" id="UP000028186"/>
    </source>
</evidence>
<evidence type="ECO:0000256" key="1">
    <source>
        <dbReference type="ARBA" id="ARBA00010007"/>
    </source>
</evidence>
<dbReference type="Pfam" id="PF02798">
    <property type="entry name" value="GST_N"/>
    <property type="match status" value="1"/>
</dbReference>
<dbReference type="GO" id="GO:0006559">
    <property type="term" value="P:L-phenylalanine catabolic process"/>
    <property type="evidence" value="ECO:0007669"/>
    <property type="project" value="TreeGrafter"/>
</dbReference>
<dbReference type="NCBIfam" id="TIGR01262">
    <property type="entry name" value="maiA"/>
    <property type="match status" value="1"/>
</dbReference>
<dbReference type="Proteomes" id="UP000028186">
    <property type="component" value="Chromosome I"/>
</dbReference>
<dbReference type="GO" id="GO:0006749">
    <property type="term" value="P:glutathione metabolic process"/>
    <property type="evidence" value="ECO:0007669"/>
    <property type="project" value="TreeGrafter"/>
</dbReference>
<proteinExistence type="inferred from homology"/>
<dbReference type="AlphaFoldDB" id="A0A068T7Y0"/>
<gene>
    <name evidence="4" type="ORF">RG1141_CH22190</name>
</gene>
<protein>
    <submittedName>
        <fullName evidence="4">Maleylacetoacetate isomerase</fullName>
    </submittedName>
</protein>
<reference evidence="5" key="1">
    <citation type="journal article" date="2014" name="BMC Genomics">
        <title>Genome sequencing of two Neorhizobium galegae strains reveals a noeT gene responsible for the unusual acetylation of the nodulation factors.</title>
        <authorList>
            <person name="Osterman J."/>
            <person name="Marsh J."/>
            <person name="Laine P.K."/>
            <person name="Zeng Z."/>
            <person name="Alatalo E."/>
            <person name="Sullivan J.T."/>
            <person name="Young J.P."/>
            <person name="Thomas-Oates J."/>
            <person name="Paulin L."/>
            <person name="Lindstrom K."/>
        </authorList>
    </citation>
    <scope>NUCLEOTIDE SEQUENCE [LARGE SCALE GENOMIC DNA]</scope>
    <source>
        <strain evidence="5">HAMBI 1141</strain>
    </source>
</reference>
<dbReference type="InterPro" id="IPR034333">
    <property type="entry name" value="GST_Zeta_N"/>
</dbReference>
<dbReference type="PROSITE" id="PS50404">
    <property type="entry name" value="GST_NTER"/>
    <property type="match status" value="1"/>
</dbReference>
<accession>A0A068T7Y0</accession>
<dbReference type="InterPro" id="IPR040079">
    <property type="entry name" value="Glutathione_S-Trfase"/>
</dbReference>
<dbReference type="PROSITE" id="PS50405">
    <property type="entry name" value="GST_CTER"/>
    <property type="match status" value="1"/>
</dbReference>
<dbReference type="KEGG" id="ngl:RG1141_CH22190"/>
<dbReference type="SFLD" id="SFLDG00358">
    <property type="entry name" value="Main_(cytGST)"/>
    <property type="match status" value="1"/>
</dbReference>
<feature type="domain" description="GST C-terminal" evidence="3">
    <location>
        <begin position="87"/>
        <end position="215"/>
    </location>
</feature>
<dbReference type="HOGENOM" id="CLU_011226_20_1_5"/>
<dbReference type="PANTHER" id="PTHR42673">
    <property type="entry name" value="MALEYLACETOACETATE ISOMERASE"/>
    <property type="match status" value="1"/>
</dbReference>
<dbReference type="InterPro" id="IPR004045">
    <property type="entry name" value="Glutathione_S-Trfase_N"/>
</dbReference>
<evidence type="ECO:0000313" key="4">
    <source>
        <dbReference type="EMBL" id="CDN54558.1"/>
    </source>
</evidence>
<comment type="similarity">
    <text evidence="1">Belongs to the GST superfamily. Zeta family.</text>
</comment>
<dbReference type="InterPro" id="IPR034330">
    <property type="entry name" value="GST_Zeta_C"/>
</dbReference>
<evidence type="ECO:0000259" key="2">
    <source>
        <dbReference type="PROSITE" id="PS50404"/>
    </source>
</evidence>
<organism evidence="4 5">
    <name type="scientific">Neorhizobium galegae bv. officinalis bv. officinalis str. HAMBI 1141</name>
    <dbReference type="NCBI Taxonomy" id="1028801"/>
    <lineage>
        <taxon>Bacteria</taxon>
        <taxon>Pseudomonadati</taxon>
        <taxon>Pseudomonadota</taxon>
        <taxon>Alphaproteobacteria</taxon>
        <taxon>Hyphomicrobiales</taxon>
        <taxon>Rhizobiaceae</taxon>
        <taxon>Rhizobium/Agrobacterium group</taxon>
        <taxon>Neorhizobium</taxon>
    </lineage>
</organism>
<dbReference type="Gene3D" id="3.40.30.10">
    <property type="entry name" value="Glutaredoxin"/>
    <property type="match status" value="1"/>
</dbReference>
<dbReference type="Gene3D" id="1.20.1050.10">
    <property type="match status" value="1"/>
</dbReference>
<dbReference type="PATRIC" id="fig|1028801.3.peg.2257"/>
<dbReference type="eggNOG" id="COG0625">
    <property type="taxonomic scope" value="Bacteria"/>
</dbReference>
<dbReference type="InterPro" id="IPR005955">
    <property type="entry name" value="GST_Zeta"/>
</dbReference>
<feature type="domain" description="GST N-terminal" evidence="2">
    <location>
        <begin position="2"/>
        <end position="83"/>
    </location>
</feature>
<dbReference type="InterPro" id="IPR036282">
    <property type="entry name" value="Glutathione-S-Trfase_C_sf"/>
</dbReference>
<keyword evidence="4" id="KW-0413">Isomerase</keyword>
<dbReference type="GO" id="GO:0016034">
    <property type="term" value="F:maleylacetoacetate isomerase activity"/>
    <property type="evidence" value="ECO:0007669"/>
    <property type="project" value="TreeGrafter"/>
</dbReference>